<feature type="region of interest" description="Disordered" evidence="7">
    <location>
        <begin position="952"/>
        <end position="975"/>
    </location>
</feature>
<keyword evidence="8" id="KW-1133">Transmembrane helix</keyword>
<feature type="binding site" evidence="6">
    <location>
        <position position="635"/>
    </location>
    <ligand>
        <name>ATP</name>
        <dbReference type="ChEBI" id="CHEBI:30616"/>
    </ligand>
</feature>
<proteinExistence type="predicted"/>
<keyword evidence="2" id="KW-0808">Transferase</keyword>
<dbReference type="Gene3D" id="3.30.200.20">
    <property type="entry name" value="Phosphorylase Kinase, domain 1"/>
    <property type="match status" value="1"/>
</dbReference>
<dbReference type="GO" id="GO:0005524">
    <property type="term" value="F:ATP binding"/>
    <property type="evidence" value="ECO:0007669"/>
    <property type="project" value="UniProtKB-UniRule"/>
</dbReference>
<organism evidence="10">
    <name type="scientific">Oryza punctata</name>
    <name type="common">Red rice</name>
    <dbReference type="NCBI Taxonomy" id="4537"/>
    <lineage>
        <taxon>Eukaryota</taxon>
        <taxon>Viridiplantae</taxon>
        <taxon>Streptophyta</taxon>
        <taxon>Embryophyta</taxon>
        <taxon>Tracheophyta</taxon>
        <taxon>Spermatophyta</taxon>
        <taxon>Magnoliopsida</taxon>
        <taxon>Liliopsida</taxon>
        <taxon>Poales</taxon>
        <taxon>Poaceae</taxon>
        <taxon>BOP clade</taxon>
        <taxon>Oryzoideae</taxon>
        <taxon>Oryzeae</taxon>
        <taxon>Oryzinae</taxon>
        <taxon>Oryza</taxon>
    </lineage>
</organism>
<keyword evidence="8" id="KW-0812">Transmembrane</keyword>
<dbReference type="InterPro" id="IPR057597">
    <property type="entry name" value="ALE2_N"/>
</dbReference>
<dbReference type="Pfam" id="PF07714">
    <property type="entry name" value="PK_Tyr_Ser-Thr"/>
    <property type="match status" value="1"/>
</dbReference>
<dbReference type="Gramene" id="OPUNC01G28200.7">
    <property type="protein sequence ID" value="OPUNC01G28200.7"/>
    <property type="gene ID" value="OPUNC01G28200"/>
</dbReference>
<dbReference type="InterPro" id="IPR008271">
    <property type="entry name" value="Ser/Thr_kinase_AS"/>
</dbReference>
<dbReference type="CDD" id="cd14066">
    <property type="entry name" value="STKc_IRAK"/>
    <property type="match status" value="1"/>
</dbReference>
<reference evidence="10" key="2">
    <citation type="submission" date="2018-05" db="EMBL/GenBank/DDBJ databases">
        <title>OpunRS2 (Oryza punctata Reference Sequence Version 2).</title>
        <authorList>
            <person name="Zhang J."/>
            <person name="Kudrna D."/>
            <person name="Lee S."/>
            <person name="Talag J."/>
            <person name="Welchert J."/>
            <person name="Wing R.A."/>
        </authorList>
    </citation>
    <scope>NUCLEOTIDE SEQUENCE [LARGE SCALE GENOMIC DNA]</scope>
</reference>
<name>A0A0E0JN41_ORYPU</name>
<evidence type="ECO:0000256" key="4">
    <source>
        <dbReference type="ARBA" id="ARBA00022777"/>
    </source>
</evidence>
<dbReference type="GO" id="GO:0004674">
    <property type="term" value="F:protein serine/threonine kinase activity"/>
    <property type="evidence" value="ECO:0007669"/>
    <property type="project" value="UniProtKB-KW"/>
</dbReference>
<dbReference type="PROSITE" id="PS50011">
    <property type="entry name" value="PROTEIN_KINASE_DOM"/>
    <property type="match status" value="1"/>
</dbReference>
<protein>
    <recommendedName>
        <fullName evidence="9">Protein kinase domain-containing protein</fullName>
    </recommendedName>
</protein>
<dbReference type="PANTHER" id="PTHR47989">
    <property type="entry name" value="OS01G0750732 PROTEIN"/>
    <property type="match status" value="1"/>
</dbReference>
<feature type="domain" description="Protein kinase" evidence="9">
    <location>
        <begin position="607"/>
        <end position="883"/>
    </location>
</feature>
<dbReference type="PANTHER" id="PTHR47989:SF45">
    <property type="entry name" value="OS01G0709500 PROTEIN"/>
    <property type="match status" value="1"/>
</dbReference>
<keyword evidence="5 6" id="KW-0067">ATP-binding</keyword>
<dbReference type="EnsemblPlants" id="OPUNC01G28200.7">
    <property type="protein sequence ID" value="OPUNC01G28200.7"/>
    <property type="gene ID" value="OPUNC01G28200"/>
</dbReference>
<dbReference type="InterPro" id="IPR017441">
    <property type="entry name" value="Protein_kinase_ATP_BS"/>
</dbReference>
<evidence type="ECO:0000256" key="8">
    <source>
        <dbReference type="SAM" id="Phobius"/>
    </source>
</evidence>
<dbReference type="SUPFAM" id="SSF56112">
    <property type="entry name" value="Protein kinase-like (PK-like)"/>
    <property type="match status" value="1"/>
</dbReference>
<keyword evidence="8" id="KW-0472">Membrane</keyword>
<dbReference type="FunFam" id="3.30.200.20:FF:000146">
    <property type="entry name" value="receptor-like serine/threonine-protein kinase ALE2"/>
    <property type="match status" value="1"/>
</dbReference>
<evidence type="ECO:0000256" key="2">
    <source>
        <dbReference type="ARBA" id="ARBA00022679"/>
    </source>
</evidence>
<keyword evidence="1" id="KW-0723">Serine/threonine-protein kinase</keyword>
<evidence type="ECO:0000256" key="7">
    <source>
        <dbReference type="SAM" id="MobiDB-lite"/>
    </source>
</evidence>
<dbReference type="InterPro" id="IPR011009">
    <property type="entry name" value="Kinase-like_dom_sf"/>
</dbReference>
<dbReference type="AlphaFoldDB" id="A0A0E0JN41"/>
<dbReference type="InterPro" id="IPR000719">
    <property type="entry name" value="Prot_kinase_dom"/>
</dbReference>
<dbReference type="Gene3D" id="1.10.510.10">
    <property type="entry name" value="Transferase(Phosphotransferase) domain 1"/>
    <property type="match status" value="1"/>
</dbReference>
<reference evidence="10" key="1">
    <citation type="submission" date="2015-04" db="UniProtKB">
        <authorList>
            <consortium name="EnsemblPlants"/>
        </authorList>
    </citation>
    <scope>IDENTIFICATION</scope>
</reference>
<keyword evidence="11" id="KW-1185">Reference proteome</keyword>
<feature type="compositionally biased region" description="Polar residues" evidence="7">
    <location>
        <begin position="964"/>
        <end position="975"/>
    </location>
</feature>
<dbReference type="PROSITE" id="PS00108">
    <property type="entry name" value="PROTEIN_KINASE_ST"/>
    <property type="match status" value="1"/>
</dbReference>
<evidence type="ECO:0000256" key="5">
    <source>
        <dbReference type="ARBA" id="ARBA00022840"/>
    </source>
</evidence>
<sequence>MGRRGGGGRAGGAWAGGCVLVFAATLVICALVIRGAGGLKQYHAPAFARKILLSITSGHPQDNLNIVLHPSQLQTPRLQSLGLTAKPPAATSRRVNIQHELYAPGPTISHRGLAIPPVPTTSPPVFPPTIRSYPPLPANKPYPHRPAVSPASIIHPTNHGKAHGVPIAAHSKESYHHSMPVNNTHGNTRAGPVVAPPKGRHHHSLPDLPTLLQILPVSIDEDMAFQLLHLQSNIPAIYHLHIIGPTKAMFDAGSFPVISPTPHKADNASATKHGRSGLHHSPAPAPVGLPPSEGNARGNPVYAPRHPHEYHSPSNSPEPGLPPVNPPDSHAFKKPKTMAPAPQSFPPPPPNCMALNCQDPLTNSLPGTTCLCVWPIKVELRLGIALYTFFALVSELAQDIASGVLMKQSQVRVMGANAATEDPEKTVVLIDLVPLGEKFDNATAFLVFERFWHKQVNINSMHFGNYDVLYVTYQGLPPSPPTAPGMNNGLSNVNDPRLHPLAVDVGNHRETKSRGIIVIIVLSSVFTFILCSGAILVICFKIRNHNHLTEESPMPPKLAGPGSAVVGSRLGSRPISASPSFSSSIVTYKGTAKTFSLIEMERATQRFDNSRIIGEGGFGRVYEGILEDGERVAVKILKRDDQQGTREFLAEVEMLSRLHHRNLVKLIGICTEEHIRCLVYELVPNGSVESHLHGSDKGTAPLDWDARLKIALGAARALAYLHEDSSPRVIHRDFKSSNILLEHDFTPKVSDFGLARTAIGEGNEHISTRVMGTFGYVAPEYAMTGHLLVKSDVYSYGVVLLELLTGRKPVDMLRPPGQENLVAWACPFLTSRDGLETIIDPSLGNSISFDSIAKVAAIASMCVQPEVDQRPFMGEVVQALKLVCDEGSEFNESRSFSQDLHIQDSGIISRGSLDMDVEPAVSAELFNASAHYDTLDASGSFRRYSSSGPLRVVRTGHNRERGLSTGSSSEHCGVK</sequence>
<dbReference type="Proteomes" id="UP000026962">
    <property type="component" value="Chromosome 1"/>
</dbReference>
<evidence type="ECO:0000256" key="3">
    <source>
        <dbReference type="ARBA" id="ARBA00022741"/>
    </source>
</evidence>
<keyword evidence="4" id="KW-0418">Kinase</keyword>
<dbReference type="FunFam" id="1.10.510.10:FF:000051">
    <property type="entry name" value="Receptor-like serine/threonine-protein kinase ALE2"/>
    <property type="match status" value="1"/>
</dbReference>
<evidence type="ECO:0000313" key="10">
    <source>
        <dbReference type="EnsemblPlants" id="OPUNC01G28200.7"/>
    </source>
</evidence>
<keyword evidence="3 6" id="KW-0547">Nucleotide-binding</keyword>
<dbReference type="PROSITE" id="PS00107">
    <property type="entry name" value="PROTEIN_KINASE_ATP"/>
    <property type="match status" value="1"/>
</dbReference>
<evidence type="ECO:0000256" key="6">
    <source>
        <dbReference type="PROSITE-ProRule" id="PRU10141"/>
    </source>
</evidence>
<dbReference type="InterPro" id="IPR001245">
    <property type="entry name" value="Ser-Thr/Tyr_kinase_cat_dom"/>
</dbReference>
<feature type="transmembrane region" description="Helical" evidence="8">
    <location>
        <begin position="12"/>
        <end position="33"/>
    </location>
</feature>
<evidence type="ECO:0000259" key="9">
    <source>
        <dbReference type="PROSITE" id="PS50011"/>
    </source>
</evidence>
<feature type="transmembrane region" description="Helical" evidence="8">
    <location>
        <begin position="516"/>
        <end position="538"/>
    </location>
</feature>
<dbReference type="Pfam" id="PF23180">
    <property type="entry name" value="ALE2_N"/>
    <property type="match status" value="1"/>
</dbReference>
<accession>A0A0E0JN41</accession>
<evidence type="ECO:0000256" key="1">
    <source>
        <dbReference type="ARBA" id="ARBA00022527"/>
    </source>
</evidence>
<feature type="region of interest" description="Disordered" evidence="7">
    <location>
        <begin position="261"/>
        <end position="346"/>
    </location>
</feature>
<evidence type="ECO:0000313" key="11">
    <source>
        <dbReference type="Proteomes" id="UP000026962"/>
    </source>
</evidence>